<keyword evidence="10" id="KW-0472">Membrane</keyword>
<evidence type="ECO:0000313" key="14">
    <source>
        <dbReference type="Proteomes" id="UP000677054"/>
    </source>
</evidence>
<feature type="repeat" description="WD" evidence="8">
    <location>
        <begin position="314"/>
        <end position="348"/>
    </location>
</feature>
<organism evidence="13">
    <name type="scientific">Darwinula stevensoni</name>
    <dbReference type="NCBI Taxonomy" id="69355"/>
    <lineage>
        <taxon>Eukaryota</taxon>
        <taxon>Metazoa</taxon>
        <taxon>Ecdysozoa</taxon>
        <taxon>Arthropoda</taxon>
        <taxon>Crustacea</taxon>
        <taxon>Oligostraca</taxon>
        <taxon>Ostracoda</taxon>
        <taxon>Podocopa</taxon>
        <taxon>Podocopida</taxon>
        <taxon>Darwinulocopina</taxon>
        <taxon>Darwinuloidea</taxon>
        <taxon>Darwinulidae</taxon>
        <taxon>Darwinula</taxon>
    </lineage>
</organism>
<dbReference type="OrthoDB" id="9984207at2759"/>
<reference evidence="13" key="1">
    <citation type="submission" date="2020-11" db="EMBL/GenBank/DDBJ databases">
        <authorList>
            <person name="Tran Van P."/>
        </authorList>
    </citation>
    <scope>NUCLEOTIDE SEQUENCE</scope>
</reference>
<dbReference type="Pfam" id="PF25899">
    <property type="entry name" value="DUF7959"/>
    <property type="match status" value="1"/>
</dbReference>
<feature type="repeat" description="WD" evidence="8">
    <location>
        <begin position="272"/>
        <end position="313"/>
    </location>
</feature>
<dbReference type="PANTHER" id="PTHR19855">
    <property type="entry name" value="WD40 REPEAT PROTEIN 12, 37"/>
    <property type="match status" value="1"/>
</dbReference>
<feature type="domain" description="DUF7959" evidence="12">
    <location>
        <begin position="901"/>
        <end position="1014"/>
    </location>
</feature>
<feature type="region of interest" description="Disordered" evidence="9">
    <location>
        <begin position="100"/>
        <end position="119"/>
    </location>
</feature>
<dbReference type="EMBL" id="CAJPEV010001131">
    <property type="protein sequence ID" value="CAG0890910.1"/>
    <property type="molecule type" value="Genomic_DNA"/>
</dbReference>
<keyword evidence="14" id="KW-1185">Reference proteome</keyword>
<dbReference type="Gene3D" id="2.130.10.10">
    <property type="entry name" value="YVTN repeat-like/Quinoprotein amine dehydrogenase"/>
    <property type="match status" value="3"/>
</dbReference>
<feature type="transmembrane region" description="Helical" evidence="10">
    <location>
        <begin position="1040"/>
        <end position="1063"/>
    </location>
</feature>
<accession>A0A7R8X9T3</accession>
<feature type="region of interest" description="Disordered" evidence="9">
    <location>
        <begin position="1"/>
        <end position="47"/>
    </location>
</feature>
<dbReference type="PRINTS" id="PR00320">
    <property type="entry name" value="GPROTEINBRPT"/>
</dbReference>
<protein>
    <recommendedName>
        <fullName evidence="7">WD repeat-containing protein 37</fullName>
    </recommendedName>
</protein>
<dbReference type="AlphaFoldDB" id="A0A7R8X9T3"/>
<evidence type="ECO:0000256" key="1">
    <source>
        <dbReference type="ARBA" id="ARBA00004123"/>
    </source>
</evidence>
<dbReference type="CDD" id="cd00200">
    <property type="entry name" value="WD40"/>
    <property type="match status" value="1"/>
</dbReference>
<feature type="region of interest" description="Disordered" evidence="9">
    <location>
        <begin position="218"/>
        <end position="237"/>
    </location>
</feature>
<feature type="repeat" description="WD" evidence="8">
    <location>
        <begin position="146"/>
        <end position="187"/>
    </location>
</feature>
<evidence type="ECO:0000256" key="2">
    <source>
        <dbReference type="ARBA" id="ARBA00004496"/>
    </source>
</evidence>
<dbReference type="PROSITE" id="PS00678">
    <property type="entry name" value="WD_REPEATS_1"/>
    <property type="match status" value="2"/>
</dbReference>
<feature type="compositionally biased region" description="Basic and acidic residues" evidence="9">
    <location>
        <begin position="29"/>
        <end position="40"/>
    </location>
</feature>
<dbReference type="Pfam" id="PF00400">
    <property type="entry name" value="WD40"/>
    <property type="match status" value="5"/>
</dbReference>
<evidence type="ECO:0000256" key="8">
    <source>
        <dbReference type="PROSITE-ProRule" id="PRU00221"/>
    </source>
</evidence>
<dbReference type="InterPro" id="IPR058265">
    <property type="entry name" value="DUF7959"/>
</dbReference>
<dbReference type="EMBL" id="LR900648">
    <property type="protein sequence ID" value="CAD7246428.1"/>
    <property type="molecule type" value="Genomic_DNA"/>
</dbReference>
<feature type="compositionally biased region" description="Basic residues" evidence="9">
    <location>
        <begin position="16"/>
        <end position="28"/>
    </location>
</feature>
<keyword evidence="4 8" id="KW-0853">WD repeat</keyword>
<dbReference type="PROSITE" id="PS50082">
    <property type="entry name" value="WD_REPEATS_2"/>
    <property type="match status" value="5"/>
</dbReference>
<gene>
    <name evidence="13" type="ORF">DSTB1V02_LOCUS6278</name>
</gene>
<evidence type="ECO:0000256" key="9">
    <source>
        <dbReference type="SAM" id="MobiDB-lite"/>
    </source>
</evidence>
<dbReference type="InterPro" id="IPR015943">
    <property type="entry name" value="WD40/YVTN_repeat-like_dom_sf"/>
</dbReference>
<feature type="domain" description="LolA-like" evidence="11">
    <location>
        <begin position="656"/>
        <end position="888"/>
    </location>
</feature>
<dbReference type="PROSITE" id="PS50294">
    <property type="entry name" value="WD_REPEATS_REGION"/>
    <property type="match status" value="4"/>
</dbReference>
<dbReference type="InterPro" id="IPR020472">
    <property type="entry name" value="WD40_PAC1"/>
</dbReference>
<keyword evidence="10" id="KW-1133">Transmembrane helix</keyword>
<feature type="repeat" description="WD" evidence="8">
    <location>
        <begin position="188"/>
        <end position="230"/>
    </location>
</feature>
<evidence type="ECO:0000256" key="10">
    <source>
        <dbReference type="SAM" id="Phobius"/>
    </source>
</evidence>
<name>A0A7R8X9T3_9CRUS</name>
<feature type="repeat" description="WD" evidence="8">
    <location>
        <begin position="357"/>
        <end position="397"/>
    </location>
</feature>
<dbReference type="InterPro" id="IPR019775">
    <property type="entry name" value="WD40_repeat_CS"/>
</dbReference>
<evidence type="ECO:0000256" key="7">
    <source>
        <dbReference type="ARBA" id="ARBA00040954"/>
    </source>
</evidence>
<dbReference type="InterPro" id="IPR036322">
    <property type="entry name" value="WD40_repeat_dom_sf"/>
</dbReference>
<dbReference type="InterPro" id="IPR001680">
    <property type="entry name" value="WD40_rpt"/>
</dbReference>
<dbReference type="PANTHER" id="PTHR19855:SF12">
    <property type="entry name" value="WD REPEAT-CONTAINING PROTEIN 37"/>
    <property type="match status" value="1"/>
</dbReference>
<evidence type="ECO:0000259" key="12">
    <source>
        <dbReference type="Pfam" id="PF25899"/>
    </source>
</evidence>
<dbReference type="InterPro" id="IPR058831">
    <property type="entry name" value="LolA-like_dom_2nd"/>
</dbReference>
<evidence type="ECO:0000313" key="13">
    <source>
        <dbReference type="EMBL" id="CAD7246428.1"/>
    </source>
</evidence>
<evidence type="ECO:0000256" key="4">
    <source>
        <dbReference type="ARBA" id="ARBA00022574"/>
    </source>
</evidence>
<keyword evidence="10" id="KW-0812">Transmembrane</keyword>
<evidence type="ECO:0000256" key="5">
    <source>
        <dbReference type="ARBA" id="ARBA00022737"/>
    </source>
</evidence>
<dbReference type="GO" id="GO:0005737">
    <property type="term" value="C:cytoplasm"/>
    <property type="evidence" value="ECO:0007669"/>
    <property type="project" value="UniProtKB-SubCell"/>
</dbReference>
<proteinExistence type="predicted"/>
<evidence type="ECO:0000259" key="11">
    <source>
        <dbReference type="Pfam" id="PF25898"/>
    </source>
</evidence>
<comment type="subcellular location">
    <subcellularLocation>
        <location evidence="2">Cytoplasm</location>
    </subcellularLocation>
    <subcellularLocation>
        <location evidence="1">Nucleus</location>
    </subcellularLocation>
</comment>
<keyword evidence="6" id="KW-0539">Nucleus</keyword>
<dbReference type="SMART" id="SM00320">
    <property type="entry name" value="WD40"/>
    <property type="match status" value="7"/>
</dbReference>
<dbReference type="Proteomes" id="UP000677054">
    <property type="component" value="Unassembled WGS sequence"/>
</dbReference>
<keyword evidence="3" id="KW-0963">Cytoplasm</keyword>
<evidence type="ECO:0000256" key="6">
    <source>
        <dbReference type="ARBA" id="ARBA00023242"/>
    </source>
</evidence>
<keyword evidence="5" id="KW-0677">Repeat</keyword>
<sequence>MPQLQDSGLSVERVRKGIKMKRSSGRQRSRTDSDVFKPGDPETDTVGILPPAVRARLHDLFMQIEKEFESLYVENLSLQEKLDWAEKECMPSEKVLQAETPDAGPLKAKNQGSQKIKPAQKLRVQTSRIVSSFKPSGATCTLVREFLGHRDGVWHVAVAKSQRLVASASADQRAFVWEVESGKCLAQYRGHSGSVNTVRFHPTQDSLVLTSSGDGTAHVWRVNPDQRGQTTGSSEEELEGMDELSGAVGGPIIDDVGDSTSTQRYYTPLLTLRGHSGVVIAADWLVSPEQIVTASWDRTANVYDSSTGEFLLALTGHDCELTHVCGHPSQRLAVTSSKDTTFRLWDFRDPIHSVSVFQGHTESVTCAVLTAEDKVVSGSDDRSVKVWDLRNMRSPLAAIHLDSPVNILDVSSQGIIAIPHDNRHVRLYDSLGQRIARLPRNSQQAHRRMVCACAWGEDRPGLKANLFTCGFDRRVCGWKVVHSLEAEVRSNSEESVILVTEHKEGNKLALRIHSQRGNTTCFFDSTSHIGHVIHGVDCQRSGSLPLECICQSSGCTPYIPTMAIMDYLGEHKEHTEVNESVVGPADVVHLKHDFNGTSIEAVFLGNANHSSFTLQFIRVATQGEKFGLPSGELKLEYRILGWDTEEDEDADAFRPPPGVYCPPINSSLRPMPSLSDQFSLDAEAESHLISYETLHVDSVEKLLSYTYRPHLHYASDFLYHLNLFLPNQKGSEAFRIVHDFKSGIQYRINQASGNCSIEPIPAVATDAVPLSNHHSHIKHANDLLFMPLGNDYVYSGTRRVRGVLCDVWIGKRPVNRDFHSTVEIIFSHRNWTIEVEVLNQERQIPMAVITYATKNRSEDRFPKVARTYFYSYSVGHSKWEHFEIASCLKRNNRLFLGLTLQVSYDYLLQHNLDSIHDSIRREIAGLAAVSPLRITDLSLSSGVKPEELEVYFVLLERANLTSGSLNDGKMPVSMSDAYMFLSNSTGKDIPVHLRLKLYPDKIQVVTVKEKSLHRLSESFHPNGRRQKIQLAHAGYTAGSMAGLGFSMAILGVGLGMFIGFLMWKKNQSSLSYLIAD</sequence>
<dbReference type="SUPFAM" id="SSF50978">
    <property type="entry name" value="WD40 repeat-like"/>
    <property type="match status" value="1"/>
</dbReference>
<dbReference type="Pfam" id="PF25898">
    <property type="entry name" value="LolA_2nd_metazoa"/>
    <property type="match status" value="1"/>
</dbReference>
<dbReference type="GO" id="GO:0005634">
    <property type="term" value="C:nucleus"/>
    <property type="evidence" value="ECO:0007669"/>
    <property type="project" value="UniProtKB-SubCell"/>
</dbReference>
<evidence type="ECO:0000256" key="3">
    <source>
        <dbReference type="ARBA" id="ARBA00022490"/>
    </source>
</evidence>